<dbReference type="RefSeq" id="WP_126723504.1">
    <property type="nucleotide sequence ID" value="NZ_RYZH01000002.1"/>
</dbReference>
<reference evidence="2 3" key="1">
    <citation type="submission" date="2018-12" db="EMBL/GenBank/DDBJ databases">
        <authorList>
            <person name="Toschakov S.V."/>
        </authorList>
    </citation>
    <scope>NUCLEOTIDE SEQUENCE [LARGE SCALE GENOMIC DNA]</scope>
    <source>
        <strain evidence="2 3">GM2012</strain>
    </source>
</reference>
<dbReference type="Pfam" id="PF12696">
    <property type="entry name" value="TraG-D_C"/>
    <property type="match status" value="1"/>
</dbReference>
<reference evidence="2 3" key="2">
    <citation type="submission" date="2019-01" db="EMBL/GenBank/DDBJ databases">
        <title>Tautonia sociabilis, a novel thermotolerant planctomycete of Isosphaeraceae family, isolated from a 4000 m deep subterranean habitat.</title>
        <authorList>
            <person name="Kovaleva O.L."/>
            <person name="Elcheninov A.G."/>
            <person name="Van Heerden E."/>
            <person name="Toshchakov S.V."/>
            <person name="Novikov A."/>
            <person name="Bonch-Osmolovskaya E.A."/>
            <person name="Kublanov I.V."/>
        </authorList>
    </citation>
    <scope>NUCLEOTIDE SEQUENCE [LARGE SCALE GENOMIC DNA]</scope>
    <source>
        <strain evidence="2 3">GM2012</strain>
    </source>
</reference>
<dbReference type="SUPFAM" id="SSF52540">
    <property type="entry name" value="P-loop containing nucleoside triphosphate hydrolases"/>
    <property type="match status" value="1"/>
</dbReference>
<gene>
    <name evidence="2" type="ORF">TsocGM_01255</name>
</gene>
<dbReference type="EMBL" id="RYZH01000002">
    <property type="protein sequence ID" value="RUL89427.1"/>
    <property type="molecule type" value="Genomic_DNA"/>
</dbReference>
<dbReference type="InterPro" id="IPR027417">
    <property type="entry name" value="P-loop_NTPase"/>
</dbReference>
<feature type="domain" description="TraD/TraG TraM recognition site" evidence="1">
    <location>
        <begin position="324"/>
        <end position="410"/>
    </location>
</feature>
<dbReference type="CDD" id="cd01127">
    <property type="entry name" value="TrwB_TraG_TraD_VirD4"/>
    <property type="match status" value="1"/>
</dbReference>
<keyword evidence="3" id="KW-1185">Reference proteome</keyword>
<dbReference type="Proteomes" id="UP000280296">
    <property type="component" value="Unassembled WGS sequence"/>
</dbReference>
<proteinExistence type="predicted"/>
<organism evidence="2 3">
    <name type="scientific">Tautonia sociabilis</name>
    <dbReference type="NCBI Taxonomy" id="2080755"/>
    <lineage>
        <taxon>Bacteria</taxon>
        <taxon>Pseudomonadati</taxon>
        <taxon>Planctomycetota</taxon>
        <taxon>Planctomycetia</taxon>
        <taxon>Isosphaerales</taxon>
        <taxon>Isosphaeraceae</taxon>
        <taxon>Tautonia</taxon>
    </lineage>
</organism>
<dbReference type="AlphaFoldDB" id="A0A432MQK9"/>
<protein>
    <recommendedName>
        <fullName evidence="1">TraD/TraG TraM recognition site domain-containing protein</fullName>
    </recommendedName>
</protein>
<accession>A0A432MQK9</accession>
<sequence length="495" mass="54896">MWRRKSGQPFQQPGPWHLSEALLALSADDDLTLADAFEGTVVFGATGSGKSSGSGRTFALAFLRAGFGGLVLTAKPDERAVWETYCREAGRSDDLCVFGPDRPLRFNFIDHELKRPGLGAGLTENIVNLLSTVLEVAERGTGSGQGGREDEGYWRRAMRQLMRNLVDLLVLARGSLSIPDLYRLIVSAPTSLEEARSPEWKAESFCYACLQEADEREKTERQRKDYEIVADYLMLEYPALSEKTRSVIVSTFTSMIDVLNRGILRDLFCGETNVGPEAVEAGKVLVIDLPVKEFAEVGVFAQVLWKYVFQRSIERRDAAANPRPVFFWADEAQNFVTSYDMQFQTTARSSRVATVLLSQNLSNFYAALGGGERGKAQADSLLANLNTKVFHANGDPVTNEWAATLIGRTRQFLVNGGNSYQTPDFTTFPWMRSFPSVNAGISETFEFEVQPSAFTALRRGGFASGGEVDGIVFQGGRRFLANGRSWLRRTFLQRG</sequence>
<dbReference type="Gene3D" id="3.40.50.300">
    <property type="entry name" value="P-loop containing nucleotide triphosphate hydrolases"/>
    <property type="match status" value="1"/>
</dbReference>
<evidence type="ECO:0000259" key="1">
    <source>
        <dbReference type="Pfam" id="PF12696"/>
    </source>
</evidence>
<dbReference type="OrthoDB" id="248502at2"/>
<comment type="caution">
    <text evidence="2">The sequence shown here is derived from an EMBL/GenBank/DDBJ whole genome shotgun (WGS) entry which is preliminary data.</text>
</comment>
<evidence type="ECO:0000313" key="2">
    <source>
        <dbReference type="EMBL" id="RUL89427.1"/>
    </source>
</evidence>
<dbReference type="InterPro" id="IPR032689">
    <property type="entry name" value="TraG-D_C"/>
</dbReference>
<evidence type="ECO:0000313" key="3">
    <source>
        <dbReference type="Proteomes" id="UP000280296"/>
    </source>
</evidence>
<name>A0A432MQK9_9BACT</name>